<feature type="domain" description="B12-binding" evidence="8">
    <location>
        <begin position="170"/>
        <end position="261"/>
    </location>
</feature>
<dbReference type="GO" id="GO:0016740">
    <property type="term" value="F:transferase activity"/>
    <property type="evidence" value="ECO:0007669"/>
    <property type="project" value="UniProtKB-KW"/>
</dbReference>
<dbReference type="GO" id="GO:0005840">
    <property type="term" value="C:ribosome"/>
    <property type="evidence" value="ECO:0007669"/>
    <property type="project" value="UniProtKB-KW"/>
</dbReference>
<dbReference type="InterPro" id="IPR006638">
    <property type="entry name" value="Elp3/MiaA/NifB-like_rSAM"/>
</dbReference>
<evidence type="ECO:0000259" key="8">
    <source>
        <dbReference type="PROSITE" id="PS51332"/>
    </source>
</evidence>
<dbReference type="PROSITE" id="PS51332">
    <property type="entry name" value="B12_BINDING"/>
    <property type="match status" value="1"/>
</dbReference>
<accession>A0A518CYI4</accession>
<dbReference type="InterPro" id="IPR006158">
    <property type="entry name" value="Cobalamin-bd"/>
</dbReference>
<dbReference type="Gene3D" id="3.40.50.280">
    <property type="entry name" value="Cobalamin-binding domain"/>
    <property type="match status" value="1"/>
</dbReference>
<keyword evidence="7" id="KW-0411">Iron-sulfur</keyword>
<reference evidence="10 11" key="1">
    <citation type="submission" date="2019-02" db="EMBL/GenBank/DDBJ databases">
        <title>Deep-cultivation of Planctomycetes and their phenomic and genomic characterization uncovers novel biology.</title>
        <authorList>
            <person name="Wiegand S."/>
            <person name="Jogler M."/>
            <person name="Boedeker C."/>
            <person name="Pinto D."/>
            <person name="Vollmers J."/>
            <person name="Rivas-Marin E."/>
            <person name="Kohn T."/>
            <person name="Peeters S.H."/>
            <person name="Heuer A."/>
            <person name="Rast P."/>
            <person name="Oberbeckmann S."/>
            <person name="Bunk B."/>
            <person name="Jeske O."/>
            <person name="Meyerdierks A."/>
            <person name="Storesund J.E."/>
            <person name="Kallscheuer N."/>
            <person name="Luecker S."/>
            <person name="Lage O.M."/>
            <person name="Pohl T."/>
            <person name="Merkel B.J."/>
            <person name="Hornburger P."/>
            <person name="Mueller R.-W."/>
            <person name="Bruemmer F."/>
            <person name="Labrenz M."/>
            <person name="Spormann A.M."/>
            <person name="Op den Camp H."/>
            <person name="Overmann J."/>
            <person name="Amann R."/>
            <person name="Jetten M.S.M."/>
            <person name="Mascher T."/>
            <person name="Medema M.H."/>
            <person name="Devos D.P."/>
            <person name="Kaster A.-K."/>
            <person name="Ovreas L."/>
            <person name="Rohde M."/>
            <person name="Galperin M.Y."/>
            <person name="Jogler C."/>
        </authorList>
    </citation>
    <scope>NUCLEOTIDE SEQUENCE [LARGE SCALE GENOMIC DNA]</scope>
    <source>
        <strain evidence="10 11">Pla163</strain>
    </source>
</reference>
<dbReference type="SMART" id="SM00729">
    <property type="entry name" value="Elp3"/>
    <property type="match status" value="1"/>
</dbReference>
<dbReference type="OrthoDB" id="9801659at2"/>
<feature type="domain" description="Radical SAM core" evidence="9">
    <location>
        <begin position="302"/>
        <end position="518"/>
    </location>
</feature>
<dbReference type="Gene3D" id="3.80.30.20">
    <property type="entry name" value="tm_1862 like domain"/>
    <property type="match status" value="1"/>
</dbReference>
<evidence type="ECO:0000313" key="10">
    <source>
        <dbReference type="EMBL" id="QDU84284.1"/>
    </source>
</evidence>
<comment type="cofactor">
    <cofactor evidence="1">
        <name>[4Fe-4S] cluster</name>
        <dbReference type="ChEBI" id="CHEBI:49883"/>
    </cofactor>
</comment>
<dbReference type="InterPro" id="IPR058240">
    <property type="entry name" value="rSAM_sf"/>
</dbReference>
<keyword evidence="10" id="KW-0689">Ribosomal protein</keyword>
<keyword evidence="4" id="KW-0949">S-adenosyl-L-methionine</keyword>
<dbReference type="InterPro" id="IPR034466">
    <property type="entry name" value="Methyltransferase_Class_B"/>
</dbReference>
<evidence type="ECO:0000256" key="1">
    <source>
        <dbReference type="ARBA" id="ARBA00001966"/>
    </source>
</evidence>
<dbReference type="PANTHER" id="PTHR43409:SF7">
    <property type="entry name" value="BLL1977 PROTEIN"/>
    <property type="match status" value="1"/>
</dbReference>
<dbReference type="InterPro" id="IPR007197">
    <property type="entry name" value="rSAM"/>
</dbReference>
<evidence type="ECO:0000256" key="7">
    <source>
        <dbReference type="ARBA" id="ARBA00023014"/>
    </source>
</evidence>
<evidence type="ECO:0000256" key="2">
    <source>
        <dbReference type="ARBA" id="ARBA00022603"/>
    </source>
</evidence>
<dbReference type="CDD" id="cd01335">
    <property type="entry name" value="Radical_SAM"/>
    <property type="match status" value="1"/>
</dbReference>
<name>A0A518CYI4_9BACT</name>
<dbReference type="SUPFAM" id="SSF52242">
    <property type="entry name" value="Cobalamin (vitamin B12)-binding domain"/>
    <property type="match status" value="1"/>
</dbReference>
<evidence type="ECO:0000256" key="4">
    <source>
        <dbReference type="ARBA" id="ARBA00022691"/>
    </source>
</evidence>
<sequence length="695" mass="78285">MRVTLIQPPDGNLPTAPYSSIAALTGVLAAHGHQLEGLDANLETTLWLLDRERLEGWWDMADAKRAALSQKSDRTPDEAKEMLRLQRLLSLPREEFAGVADAVDLMRDGERFGNPEEFVVAFDLVRSCMRFAFSLSPFNFYEGRKVGHGVLSDPPANELPDPPVESFRMLVEKVLENPPDAIGITVPFDGSMYFGLKIARVIKQLAPDMTVLMGGAGIDNKGYRVTDDPFYYQVVDYVMVGEGEVQFPKLLDVLENGGEISSVKNMRWLEGDVVRATELELVTDLNSPPGPDFSTVDFKRYLLPDAVATFQSSRGCYYGKCTFCSELFRKGFRIRKPDLVVDDMVKIYEQTGIRHFQLWDSLAPPKTLKKIAQEVIKRGLPFEWMAETKFEKPYRNEEMIKTLAEGGCTFLQFGFESASSKVLDLIDKGNSIEDTKVILELLAKYGIRAGTTWFIGFPGETEHEADFTHDFVGTRRDQVMLSSYTRTFDIGADTIVYEDKERFGIEVFEVSEGVLDYRYTDGRERWNPDERDMAFHARGDFPYLTNNIELHYSKVPKEVSARIAWEYRMGPILRQVAPEALPTMKLTLMDAVRVRIYDEHASGGEAPFGTVWHLTTGYTFDLEKPSVAIVRALSGAELTYEQLLAATGLDDATARDLVDQGINRGIIKILVDEKHVRWIPEAAQRDAPTVVGVHA</sequence>
<evidence type="ECO:0000259" key="9">
    <source>
        <dbReference type="PROSITE" id="PS51918"/>
    </source>
</evidence>
<evidence type="ECO:0000313" key="11">
    <source>
        <dbReference type="Proteomes" id="UP000319342"/>
    </source>
</evidence>
<dbReference type="GO" id="GO:0051539">
    <property type="term" value="F:4 iron, 4 sulfur cluster binding"/>
    <property type="evidence" value="ECO:0007669"/>
    <property type="project" value="UniProtKB-KW"/>
</dbReference>
<dbReference type="GO" id="GO:0046872">
    <property type="term" value="F:metal ion binding"/>
    <property type="evidence" value="ECO:0007669"/>
    <property type="project" value="UniProtKB-KW"/>
</dbReference>
<dbReference type="InterPro" id="IPR023404">
    <property type="entry name" value="rSAM_horseshoe"/>
</dbReference>
<proteinExistence type="predicted"/>
<evidence type="ECO:0000256" key="3">
    <source>
        <dbReference type="ARBA" id="ARBA00022679"/>
    </source>
</evidence>
<keyword evidence="10" id="KW-0687">Ribonucleoprotein</keyword>
<dbReference type="InterPro" id="IPR051198">
    <property type="entry name" value="BchE-like"/>
</dbReference>
<keyword evidence="6" id="KW-0408">Iron</keyword>
<dbReference type="PROSITE" id="PS51918">
    <property type="entry name" value="RADICAL_SAM"/>
    <property type="match status" value="1"/>
</dbReference>
<dbReference type="GO" id="GO:0031419">
    <property type="term" value="F:cobalamin binding"/>
    <property type="evidence" value="ECO:0007669"/>
    <property type="project" value="InterPro"/>
</dbReference>
<dbReference type="SUPFAM" id="SSF102114">
    <property type="entry name" value="Radical SAM enzymes"/>
    <property type="match status" value="1"/>
</dbReference>
<keyword evidence="5" id="KW-0479">Metal-binding</keyword>
<dbReference type="InterPro" id="IPR036724">
    <property type="entry name" value="Cobalamin-bd_sf"/>
</dbReference>
<dbReference type="SFLD" id="SFLDG01123">
    <property type="entry name" value="methyltransferase_(Class_B)"/>
    <property type="match status" value="1"/>
</dbReference>
<evidence type="ECO:0000256" key="5">
    <source>
        <dbReference type="ARBA" id="ARBA00022723"/>
    </source>
</evidence>
<organism evidence="10 11">
    <name type="scientific">Rohdeia mirabilis</name>
    <dbReference type="NCBI Taxonomy" id="2528008"/>
    <lineage>
        <taxon>Bacteria</taxon>
        <taxon>Pseudomonadati</taxon>
        <taxon>Planctomycetota</taxon>
        <taxon>Planctomycetia</taxon>
        <taxon>Planctomycetia incertae sedis</taxon>
        <taxon>Rohdeia</taxon>
    </lineage>
</organism>
<evidence type="ECO:0000256" key="6">
    <source>
        <dbReference type="ARBA" id="ARBA00023004"/>
    </source>
</evidence>
<dbReference type="Proteomes" id="UP000319342">
    <property type="component" value="Chromosome"/>
</dbReference>
<dbReference type="RefSeq" id="WP_145185551.1">
    <property type="nucleotide sequence ID" value="NZ_CP036290.1"/>
</dbReference>
<keyword evidence="11" id="KW-1185">Reference proteome</keyword>
<protein>
    <submittedName>
        <fullName evidence="10">Ribosomal protein S12 methylthiotransferase RimO</fullName>
    </submittedName>
</protein>
<dbReference type="SFLD" id="SFLDS00029">
    <property type="entry name" value="Radical_SAM"/>
    <property type="match status" value="1"/>
</dbReference>
<dbReference type="AlphaFoldDB" id="A0A518CYI4"/>
<gene>
    <name evidence="10" type="primary">rimO_1</name>
    <name evidence="10" type="ORF">Pla163_13910</name>
</gene>
<dbReference type="EMBL" id="CP036290">
    <property type="protein sequence ID" value="QDU84284.1"/>
    <property type="molecule type" value="Genomic_DNA"/>
</dbReference>
<dbReference type="PANTHER" id="PTHR43409">
    <property type="entry name" value="ANAEROBIC MAGNESIUM-PROTOPORPHYRIN IX MONOMETHYL ESTER CYCLASE-RELATED"/>
    <property type="match status" value="1"/>
</dbReference>
<keyword evidence="2" id="KW-0489">Methyltransferase</keyword>
<dbReference type="SFLD" id="SFLDG01082">
    <property type="entry name" value="B12-binding_domain_containing"/>
    <property type="match status" value="1"/>
</dbReference>
<dbReference type="Pfam" id="PF04055">
    <property type="entry name" value="Radical_SAM"/>
    <property type="match status" value="1"/>
</dbReference>
<keyword evidence="3 10" id="KW-0808">Transferase</keyword>